<dbReference type="Proteomes" id="UP001610335">
    <property type="component" value="Unassembled WGS sequence"/>
</dbReference>
<accession>A0ABR4J009</accession>
<dbReference type="EMBL" id="JBFXLS010000004">
    <property type="protein sequence ID" value="KAL2833246.1"/>
    <property type="molecule type" value="Genomic_DNA"/>
</dbReference>
<organism evidence="2 3">
    <name type="scientific">Aspergillus cavernicola</name>
    <dbReference type="NCBI Taxonomy" id="176166"/>
    <lineage>
        <taxon>Eukaryota</taxon>
        <taxon>Fungi</taxon>
        <taxon>Dikarya</taxon>
        <taxon>Ascomycota</taxon>
        <taxon>Pezizomycotina</taxon>
        <taxon>Eurotiomycetes</taxon>
        <taxon>Eurotiomycetidae</taxon>
        <taxon>Eurotiales</taxon>
        <taxon>Aspergillaceae</taxon>
        <taxon>Aspergillus</taxon>
        <taxon>Aspergillus subgen. Nidulantes</taxon>
    </lineage>
</organism>
<name>A0ABR4J009_9EURO</name>
<reference evidence="2 3" key="1">
    <citation type="submission" date="2024-07" db="EMBL/GenBank/DDBJ databases">
        <title>Section-level genome sequencing and comparative genomics of Aspergillus sections Usti and Cavernicolus.</title>
        <authorList>
            <consortium name="Lawrence Berkeley National Laboratory"/>
            <person name="Nybo J.L."/>
            <person name="Vesth T.C."/>
            <person name="Theobald S."/>
            <person name="Frisvad J.C."/>
            <person name="Larsen T.O."/>
            <person name="Kjaerboelling I."/>
            <person name="Rothschild-Mancinelli K."/>
            <person name="Lyhne E.K."/>
            <person name="Kogle M.E."/>
            <person name="Barry K."/>
            <person name="Clum A."/>
            <person name="Na H."/>
            <person name="Ledsgaard L."/>
            <person name="Lin J."/>
            <person name="Lipzen A."/>
            <person name="Kuo A."/>
            <person name="Riley R."/>
            <person name="Mondo S."/>
            <person name="LaButti K."/>
            <person name="Haridas S."/>
            <person name="Pangalinan J."/>
            <person name="Salamov A.A."/>
            <person name="Simmons B.A."/>
            <person name="Magnuson J.K."/>
            <person name="Chen J."/>
            <person name="Drula E."/>
            <person name="Henrissat B."/>
            <person name="Wiebenga A."/>
            <person name="Lubbers R.J."/>
            <person name="Gomes A.C."/>
            <person name="Makela M.R."/>
            <person name="Stajich J."/>
            <person name="Grigoriev I.V."/>
            <person name="Mortensen U.H."/>
            <person name="De vries R.P."/>
            <person name="Baker S.E."/>
            <person name="Andersen M.R."/>
        </authorList>
    </citation>
    <scope>NUCLEOTIDE SEQUENCE [LARGE SCALE GENOMIC DNA]</scope>
    <source>
        <strain evidence="2 3">CBS 600.67</strain>
    </source>
</reference>
<evidence type="ECO:0000256" key="1">
    <source>
        <dbReference type="SAM" id="MobiDB-lite"/>
    </source>
</evidence>
<keyword evidence="3" id="KW-1185">Reference proteome</keyword>
<feature type="region of interest" description="Disordered" evidence="1">
    <location>
        <begin position="1"/>
        <end position="20"/>
    </location>
</feature>
<proteinExistence type="predicted"/>
<evidence type="ECO:0000313" key="3">
    <source>
        <dbReference type="Proteomes" id="UP001610335"/>
    </source>
</evidence>
<gene>
    <name evidence="2" type="ORF">BDW59DRAFT_77325</name>
</gene>
<sequence>MGPSTSPQRYDASSRKTGSFPIKRGWYPFDDWDDDSTIQRYYAQRNLISAYLFGAILSTSGLTMERDARKISSFGKSSYLSIFPMDTLKY</sequence>
<evidence type="ECO:0000313" key="2">
    <source>
        <dbReference type="EMBL" id="KAL2833246.1"/>
    </source>
</evidence>
<comment type="caution">
    <text evidence="2">The sequence shown here is derived from an EMBL/GenBank/DDBJ whole genome shotgun (WGS) entry which is preliminary data.</text>
</comment>
<protein>
    <submittedName>
        <fullName evidence="2">Uncharacterized protein</fullName>
    </submittedName>
</protein>